<gene>
    <name evidence="2" type="ORF">CEUTPL_LOCUS6367</name>
</gene>
<keyword evidence="3" id="KW-1185">Reference proteome</keyword>
<sequence>MRNDRITEYYQNAWEFGYRDFQDIPLHRLSKEKDWICKHCGAKFWVTKLFRKTTSMEQCCGLAKRVLAETNLFRKPRDPQILSQYYSSLQLFIGTGRSLVWVWDSRPADKAAVVDRQVRFMASTHVAGLHNLNEAYLYFMDVSEEVVNARTNLSTVSTKLEISIVRMLENYLRAENVLMRIFKNAGDIYEEEKLKAAAESREVLEVILCVNLRDKEDEDGSRFEFQRRKGAAAKCGMQYPRNETVAGVYLGDRPLCYYDVKFAVKPLQEDTALPYREVNVLRCTLDLMLHPLIHLHGEYSFQQNNRDPVNSLREYYCHVGKLRLQYLVDAGVKIEYNNVSWAIGNQRHMRAETYANLRDFLLKEVARRGLGDSVQLQPVGKIIVLPPTIPGSRRYYFNGYMDCMGVCRKLGRSPTYFLTFTANRQWSEVTEELRRLGKGTDDIANFPDILCRIFEQKLDSLMRDLLQRQILGKIEAYVVRIEFQMRRAPHAHILLFVMEQDVPDSAEDLDRVIWARWPVQSDGAGY</sequence>
<dbReference type="AlphaFoldDB" id="A0A9N9MLY0"/>
<dbReference type="PANTHER" id="PTHR45786:SF74">
    <property type="entry name" value="ATP-DEPENDENT DNA HELICASE"/>
    <property type="match status" value="1"/>
</dbReference>
<dbReference type="Proteomes" id="UP001152799">
    <property type="component" value="Chromosome 3"/>
</dbReference>
<reference evidence="2" key="1">
    <citation type="submission" date="2022-01" db="EMBL/GenBank/DDBJ databases">
        <authorList>
            <person name="King R."/>
        </authorList>
    </citation>
    <scope>NUCLEOTIDE SEQUENCE</scope>
</reference>
<dbReference type="EMBL" id="OU892279">
    <property type="protein sequence ID" value="CAG9765764.1"/>
    <property type="molecule type" value="Genomic_DNA"/>
</dbReference>
<dbReference type="OrthoDB" id="6773516at2759"/>
<feature type="domain" description="Helitron helicase-like" evidence="1">
    <location>
        <begin position="314"/>
        <end position="495"/>
    </location>
</feature>
<evidence type="ECO:0000313" key="2">
    <source>
        <dbReference type="EMBL" id="CAG9765764.1"/>
    </source>
</evidence>
<dbReference type="InterPro" id="IPR025476">
    <property type="entry name" value="Helitron_helicase-like"/>
</dbReference>
<name>A0A9N9MLY0_9CUCU</name>
<organism evidence="2 3">
    <name type="scientific">Ceutorhynchus assimilis</name>
    <name type="common">cabbage seed weevil</name>
    <dbReference type="NCBI Taxonomy" id="467358"/>
    <lineage>
        <taxon>Eukaryota</taxon>
        <taxon>Metazoa</taxon>
        <taxon>Ecdysozoa</taxon>
        <taxon>Arthropoda</taxon>
        <taxon>Hexapoda</taxon>
        <taxon>Insecta</taxon>
        <taxon>Pterygota</taxon>
        <taxon>Neoptera</taxon>
        <taxon>Endopterygota</taxon>
        <taxon>Coleoptera</taxon>
        <taxon>Polyphaga</taxon>
        <taxon>Cucujiformia</taxon>
        <taxon>Curculionidae</taxon>
        <taxon>Ceutorhynchinae</taxon>
        <taxon>Ceutorhynchus</taxon>
    </lineage>
</organism>
<evidence type="ECO:0000313" key="3">
    <source>
        <dbReference type="Proteomes" id="UP001152799"/>
    </source>
</evidence>
<protein>
    <recommendedName>
        <fullName evidence="1">Helitron helicase-like domain-containing protein</fullName>
    </recommendedName>
</protein>
<evidence type="ECO:0000259" key="1">
    <source>
        <dbReference type="Pfam" id="PF14214"/>
    </source>
</evidence>
<dbReference type="PANTHER" id="PTHR45786">
    <property type="entry name" value="DNA BINDING PROTEIN-LIKE"/>
    <property type="match status" value="1"/>
</dbReference>
<dbReference type="Pfam" id="PF14214">
    <property type="entry name" value="Helitron_like_N"/>
    <property type="match status" value="1"/>
</dbReference>
<accession>A0A9N9MLY0</accession>
<proteinExistence type="predicted"/>